<dbReference type="InterPro" id="IPR006527">
    <property type="entry name" value="F-box-assoc_dom_typ1"/>
</dbReference>
<feature type="domain" description="F-box" evidence="2">
    <location>
        <begin position="23"/>
        <end position="63"/>
    </location>
</feature>
<dbReference type="AlphaFoldDB" id="A0A7J7H8G8"/>
<dbReference type="PANTHER" id="PTHR35546:SF130">
    <property type="entry name" value="EXPRESSED PROTEIN"/>
    <property type="match status" value="1"/>
</dbReference>
<dbReference type="EMBL" id="JACBKZ010000006">
    <property type="protein sequence ID" value="KAF5948134.1"/>
    <property type="molecule type" value="Genomic_DNA"/>
</dbReference>
<dbReference type="Pfam" id="PF00646">
    <property type="entry name" value="F-box"/>
    <property type="match status" value="1"/>
</dbReference>
<comment type="caution">
    <text evidence="3">The sequence shown here is derived from an EMBL/GenBank/DDBJ whole genome shotgun (WGS) entry which is preliminary data.</text>
</comment>
<sequence length="244" mass="27864">MADASRPRRNPNSNPSSSETVANNDDLLNQILLYLPIRSLLRLKSVSKHWLSLITNPHFLHLHTTHPNPRPSGLFLYRYSRQIHPEFDFLSLLNYESPLKPPFKALTFVDDASDLQILQSYNGLLLCRGLHLYIYNPTTSQFAAILQPPCRVLSPLCYLTAFYDYNLAFDPPKSLHYKVVSVNFSWGLPDHYELEIFSSEIGLWSPSGDPFNGDVNFNLGVFWNGALHWISTTSGDSLYFNVDK</sequence>
<dbReference type="SUPFAM" id="SSF81383">
    <property type="entry name" value="F-box domain"/>
    <property type="match status" value="1"/>
</dbReference>
<gene>
    <name evidence="3" type="ORF">HYC85_014091</name>
</gene>
<evidence type="ECO:0000256" key="1">
    <source>
        <dbReference type="SAM" id="MobiDB-lite"/>
    </source>
</evidence>
<dbReference type="Gene3D" id="1.20.1280.50">
    <property type="match status" value="1"/>
</dbReference>
<dbReference type="Pfam" id="PF07734">
    <property type="entry name" value="FBA_1"/>
    <property type="match status" value="1"/>
</dbReference>
<name>A0A7J7H8G8_CAMSI</name>
<reference evidence="3 4" key="2">
    <citation type="submission" date="2020-07" db="EMBL/GenBank/DDBJ databases">
        <title>Genome assembly of wild tea tree DASZ reveals pedigree and selection history of tea varieties.</title>
        <authorList>
            <person name="Zhang W."/>
        </authorList>
    </citation>
    <scope>NUCLEOTIDE SEQUENCE [LARGE SCALE GENOMIC DNA]</scope>
    <source>
        <strain evidence="4">cv. G240</strain>
        <tissue evidence="3">Leaf</tissue>
    </source>
</reference>
<keyword evidence="4" id="KW-1185">Reference proteome</keyword>
<dbReference type="InterPro" id="IPR001810">
    <property type="entry name" value="F-box_dom"/>
</dbReference>
<accession>A0A7J7H8G8</accession>
<organism evidence="3 4">
    <name type="scientific">Camellia sinensis</name>
    <name type="common">Tea plant</name>
    <name type="synonym">Thea sinensis</name>
    <dbReference type="NCBI Taxonomy" id="4442"/>
    <lineage>
        <taxon>Eukaryota</taxon>
        <taxon>Viridiplantae</taxon>
        <taxon>Streptophyta</taxon>
        <taxon>Embryophyta</taxon>
        <taxon>Tracheophyta</taxon>
        <taxon>Spermatophyta</taxon>
        <taxon>Magnoliopsida</taxon>
        <taxon>eudicotyledons</taxon>
        <taxon>Gunneridae</taxon>
        <taxon>Pentapetalae</taxon>
        <taxon>asterids</taxon>
        <taxon>Ericales</taxon>
        <taxon>Theaceae</taxon>
        <taxon>Camellia</taxon>
    </lineage>
</organism>
<dbReference type="CDD" id="cd22157">
    <property type="entry name" value="F-box_AtFBW1-like"/>
    <property type="match status" value="1"/>
</dbReference>
<dbReference type="InterPro" id="IPR055290">
    <property type="entry name" value="At3g26010-like"/>
</dbReference>
<dbReference type="Proteomes" id="UP000593564">
    <property type="component" value="Unassembled WGS sequence"/>
</dbReference>
<reference evidence="4" key="1">
    <citation type="journal article" date="2020" name="Nat. Commun.">
        <title>Genome assembly of wild tea tree DASZ reveals pedigree and selection history of tea varieties.</title>
        <authorList>
            <person name="Zhang W."/>
            <person name="Zhang Y."/>
            <person name="Qiu H."/>
            <person name="Guo Y."/>
            <person name="Wan H."/>
            <person name="Zhang X."/>
            <person name="Scossa F."/>
            <person name="Alseekh S."/>
            <person name="Zhang Q."/>
            <person name="Wang P."/>
            <person name="Xu L."/>
            <person name="Schmidt M.H."/>
            <person name="Jia X."/>
            <person name="Li D."/>
            <person name="Zhu A."/>
            <person name="Guo F."/>
            <person name="Chen W."/>
            <person name="Ni D."/>
            <person name="Usadel B."/>
            <person name="Fernie A.R."/>
            <person name="Wen W."/>
        </authorList>
    </citation>
    <scope>NUCLEOTIDE SEQUENCE [LARGE SCALE GENOMIC DNA]</scope>
    <source>
        <strain evidence="4">cv. G240</strain>
    </source>
</reference>
<dbReference type="PANTHER" id="PTHR35546">
    <property type="entry name" value="F-BOX PROTEIN INTERACTION DOMAIN PROTEIN-RELATED"/>
    <property type="match status" value="1"/>
</dbReference>
<proteinExistence type="predicted"/>
<evidence type="ECO:0000259" key="2">
    <source>
        <dbReference type="SMART" id="SM00256"/>
    </source>
</evidence>
<dbReference type="InterPro" id="IPR036047">
    <property type="entry name" value="F-box-like_dom_sf"/>
</dbReference>
<dbReference type="SMART" id="SM00256">
    <property type="entry name" value="FBOX"/>
    <property type="match status" value="1"/>
</dbReference>
<protein>
    <recommendedName>
        <fullName evidence="2">F-box domain-containing protein</fullName>
    </recommendedName>
</protein>
<evidence type="ECO:0000313" key="3">
    <source>
        <dbReference type="EMBL" id="KAF5948134.1"/>
    </source>
</evidence>
<evidence type="ECO:0000313" key="4">
    <source>
        <dbReference type="Proteomes" id="UP000593564"/>
    </source>
</evidence>
<feature type="region of interest" description="Disordered" evidence="1">
    <location>
        <begin position="1"/>
        <end position="22"/>
    </location>
</feature>